<name>A0A1H8CRU8_9BACL</name>
<gene>
    <name evidence="1" type="ORF">SAMN05444955_10448</name>
</gene>
<dbReference type="Proteomes" id="UP000199695">
    <property type="component" value="Unassembled WGS sequence"/>
</dbReference>
<dbReference type="AlphaFoldDB" id="A0A1H8CRU8"/>
<dbReference type="EMBL" id="FOCQ01000004">
    <property type="protein sequence ID" value="SEM97048.1"/>
    <property type="molecule type" value="Genomic_DNA"/>
</dbReference>
<protein>
    <submittedName>
        <fullName evidence="1">Uncharacterized protein</fullName>
    </submittedName>
</protein>
<evidence type="ECO:0000313" key="2">
    <source>
        <dbReference type="Proteomes" id="UP000199695"/>
    </source>
</evidence>
<keyword evidence="2" id="KW-1185">Reference proteome</keyword>
<evidence type="ECO:0000313" key="1">
    <source>
        <dbReference type="EMBL" id="SEM97048.1"/>
    </source>
</evidence>
<accession>A0A1H8CRU8</accession>
<organism evidence="1 2">
    <name type="scientific">Lihuaxuella thermophila</name>
    <dbReference type="NCBI Taxonomy" id="1173111"/>
    <lineage>
        <taxon>Bacteria</taxon>
        <taxon>Bacillati</taxon>
        <taxon>Bacillota</taxon>
        <taxon>Bacilli</taxon>
        <taxon>Bacillales</taxon>
        <taxon>Thermoactinomycetaceae</taxon>
        <taxon>Lihuaxuella</taxon>
    </lineage>
</organism>
<reference evidence="1 2" key="1">
    <citation type="submission" date="2016-10" db="EMBL/GenBank/DDBJ databases">
        <authorList>
            <person name="de Groot N.N."/>
        </authorList>
    </citation>
    <scope>NUCLEOTIDE SEQUENCE [LARGE SCALE GENOMIC DNA]</scope>
    <source>
        <strain evidence="1 2">DSM 46701</strain>
    </source>
</reference>
<sequence length="161" mass="19328">MKQFLTLLAKNCGSREIYDPLHEEKYVVSGEENHILITKKEPDQEIVVLRTSESDQAKEKLEQLFERFRTNIFAYLDKVKEDEGTYWRFFDVSFGVDIKVCFSQEENGWQVWMGGDLSLQTKDPVEIQLYIRGLITEFESWWMNEFRKFHQKIKEHLYDQS</sequence>
<dbReference type="OrthoDB" id="2990615at2"/>
<proteinExistence type="predicted"/>
<dbReference type="RefSeq" id="WP_089966136.1">
    <property type="nucleotide sequence ID" value="NZ_FOCQ01000004.1"/>
</dbReference>